<evidence type="ECO:0000256" key="4">
    <source>
        <dbReference type="ARBA" id="ARBA00023157"/>
    </source>
</evidence>
<dbReference type="GO" id="GO:0005886">
    <property type="term" value="C:plasma membrane"/>
    <property type="evidence" value="ECO:0007669"/>
    <property type="project" value="TreeGrafter"/>
</dbReference>
<dbReference type="EMBL" id="JAPFRF010000003">
    <property type="protein sequence ID" value="KAJ7338199.1"/>
    <property type="molecule type" value="Genomic_DNA"/>
</dbReference>
<proteinExistence type="predicted"/>
<gene>
    <name evidence="7" type="ORF">JRQ81_010881</name>
</gene>
<name>A0A9Q1B4N3_9SAUR</name>
<dbReference type="FunFam" id="2.10.60.10:FF:000003">
    <property type="entry name" value="lymphocyte antigen 6E isoform X1"/>
    <property type="match status" value="1"/>
</dbReference>
<dbReference type="InterPro" id="IPR045860">
    <property type="entry name" value="Snake_toxin-like_sf"/>
</dbReference>
<reference evidence="7" key="1">
    <citation type="journal article" date="2023" name="DNA Res.">
        <title>Chromosome-level genome assembly of Phrynocephalus forsythii using third-generation DNA sequencing and Hi-C analysis.</title>
        <authorList>
            <person name="Qi Y."/>
            <person name="Zhao W."/>
            <person name="Zhao Y."/>
            <person name="Niu C."/>
            <person name="Cao S."/>
            <person name="Zhang Y."/>
        </authorList>
    </citation>
    <scope>NUCLEOTIDE SEQUENCE</scope>
    <source>
        <tissue evidence="7">Muscle</tissue>
    </source>
</reference>
<feature type="transmembrane region" description="Helical" evidence="5">
    <location>
        <begin position="72"/>
        <end position="90"/>
    </location>
</feature>
<accession>A0A9Q1B4N3</accession>
<comment type="caution">
    <text evidence="7">The sequence shown here is derived from an EMBL/GenBank/DDBJ whole genome shotgun (WGS) entry which is preliminary data.</text>
</comment>
<dbReference type="PANTHER" id="PTHR16983:SF16">
    <property type="entry name" value="UPAR_LY6 DOMAIN-CONTAINING PROTEIN"/>
    <property type="match status" value="1"/>
</dbReference>
<dbReference type="AlphaFoldDB" id="A0A9Q1B4N3"/>
<keyword evidence="4" id="KW-1015">Disulfide bond</keyword>
<dbReference type="InterPro" id="IPR051110">
    <property type="entry name" value="Ly-6/neurotoxin-like_GPI-ap"/>
</dbReference>
<organism evidence="7 8">
    <name type="scientific">Phrynocephalus forsythii</name>
    <dbReference type="NCBI Taxonomy" id="171643"/>
    <lineage>
        <taxon>Eukaryota</taxon>
        <taxon>Metazoa</taxon>
        <taxon>Chordata</taxon>
        <taxon>Craniata</taxon>
        <taxon>Vertebrata</taxon>
        <taxon>Euteleostomi</taxon>
        <taxon>Lepidosauria</taxon>
        <taxon>Squamata</taxon>
        <taxon>Bifurcata</taxon>
        <taxon>Unidentata</taxon>
        <taxon>Episquamata</taxon>
        <taxon>Toxicofera</taxon>
        <taxon>Iguania</taxon>
        <taxon>Acrodonta</taxon>
        <taxon>Agamidae</taxon>
        <taxon>Agaminae</taxon>
        <taxon>Phrynocephalus</taxon>
    </lineage>
</organism>
<dbReference type="InterPro" id="IPR035076">
    <property type="entry name" value="Toxin/TOLIP"/>
</dbReference>
<dbReference type="SUPFAM" id="SSF57302">
    <property type="entry name" value="Snake toxin-like"/>
    <property type="match status" value="1"/>
</dbReference>
<dbReference type="OrthoDB" id="9900838at2759"/>
<evidence type="ECO:0000259" key="6">
    <source>
        <dbReference type="Pfam" id="PF00087"/>
    </source>
</evidence>
<keyword evidence="8" id="KW-1185">Reference proteome</keyword>
<keyword evidence="5" id="KW-0812">Transmembrane</keyword>
<feature type="domain" description="Snake toxin/toxin-like" evidence="6">
    <location>
        <begin position="2"/>
        <end position="63"/>
    </location>
</feature>
<dbReference type="PANTHER" id="PTHR16983">
    <property type="entry name" value="UPAR/LY6 DOMAIN-CONTAINING PROTEIN"/>
    <property type="match status" value="1"/>
</dbReference>
<evidence type="ECO:0000313" key="7">
    <source>
        <dbReference type="EMBL" id="KAJ7338199.1"/>
    </source>
</evidence>
<dbReference type="Pfam" id="PF00087">
    <property type="entry name" value="Toxin_TOLIP"/>
    <property type="match status" value="1"/>
</dbReference>
<evidence type="ECO:0000256" key="5">
    <source>
        <dbReference type="SAM" id="Phobius"/>
    </source>
</evidence>
<evidence type="ECO:0000256" key="2">
    <source>
        <dbReference type="ARBA" id="ARBA00022525"/>
    </source>
</evidence>
<keyword evidence="2" id="KW-0964">Secreted</keyword>
<dbReference type="GO" id="GO:0005576">
    <property type="term" value="C:extracellular region"/>
    <property type="evidence" value="ECO:0007669"/>
    <property type="project" value="UniProtKB-SubCell"/>
</dbReference>
<keyword evidence="5" id="KW-1133">Transmembrane helix</keyword>
<dbReference type="Proteomes" id="UP001142489">
    <property type="component" value="Unassembled WGS sequence"/>
</dbReference>
<keyword evidence="5" id="KW-0472">Membrane</keyword>
<protein>
    <recommendedName>
        <fullName evidence="6">Snake toxin/toxin-like domain-containing protein</fullName>
    </recommendedName>
</protein>
<evidence type="ECO:0000256" key="3">
    <source>
        <dbReference type="ARBA" id="ARBA00022729"/>
    </source>
</evidence>
<evidence type="ECO:0000256" key="1">
    <source>
        <dbReference type="ARBA" id="ARBA00004613"/>
    </source>
</evidence>
<keyword evidence="3" id="KW-0732">Signal</keyword>
<comment type="subcellular location">
    <subcellularLocation>
        <location evidence="1">Secreted</location>
    </subcellularLocation>
</comment>
<evidence type="ECO:0000313" key="8">
    <source>
        <dbReference type="Proteomes" id="UP001142489"/>
    </source>
</evidence>
<sequence length="92" mass="9794">MTATNCTETETMCKTTMYSREDVFPFVGDSTVTRACSSACVPSDVDGIGTTRPVTCCNTDLCNTDGATGMQISYFAVGAGLATFFVCFKLQQ</sequence>
<dbReference type="Gene3D" id="2.10.60.10">
    <property type="entry name" value="CD59"/>
    <property type="match status" value="1"/>
</dbReference>